<proteinExistence type="inferred from homology"/>
<feature type="region of interest" description="Disordered" evidence="13">
    <location>
        <begin position="326"/>
        <end position="361"/>
    </location>
</feature>
<evidence type="ECO:0000256" key="12">
    <source>
        <dbReference type="PROSITE-ProRule" id="PRU00042"/>
    </source>
</evidence>
<comment type="pathway">
    <text evidence="3">Protein modification; protein ubiquitination.</text>
</comment>
<evidence type="ECO:0000256" key="13">
    <source>
        <dbReference type="SAM" id="MobiDB-lite"/>
    </source>
</evidence>
<dbReference type="GO" id="GO:0008270">
    <property type="term" value="F:zinc ion binding"/>
    <property type="evidence" value="ECO:0007669"/>
    <property type="project" value="UniProtKB-KW"/>
</dbReference>
<dbReference type="AlphaFoldDB" id="A0A0B7NVC5"/>
<dbReference type="OrthoDB" id="3838338at2759"/>
<dbReference type="InterPro" id="IPR013083">
    <property type="entry name" value="Znf_RING/FYVE/PHD"/>
</dbReference>
<keyword evidence="7" id="KW-0808">Transferase</keyword>
<evidence type="ECO:0000256" key="8">
    <source>
        <dbReference type="ARBA" id="ARBA00022723"/>
    </source>
</evidence>
<feature type="compositionally biased region" description="Polar residues" evidence="13">
    <location>
        <begin position="12"/>
        <end position="27"/>
    </location>
</feature>
<dbReference type="Pfam" id="PF25447">
    <property type="entry name" value="RING_ZNF598"/>
    <property type="match status" value="1"/>
</dbReference>
<feature type="region of interest" description="Disordered" evidence="13">
    <location>
        <begin position="1"/>
        <end position="46"/>
    </location>
</feature>
<dbReference type="GO" id="GO:0043022">
    <property type="term" value="F:ribosome binding"/>
    <property type="evidence" value="ECO:0007669"/>
    <property type="project" value="TreeGrafter"/>
</dbReference>
<dbReference type="EMBL" id="LN734017">
    <property type="protein sequence ID" value="CEP19248.1"/>
    <property type="molecule type" value="Genomic_DNA"/>
</dbReference>
<dbReference type="SUPFAM" id="SSF57850">
    <property type="entry name" value="RING/U-box"/>
    <property type="match status" value="1"/>
</dbReference>
<evidence type="ECO:0000259" key="14">
    <source>
        <dbReference type="PROSITE" id="PS50089"/>
    </source>
</evidence>
<dbReference type="Pfam" id="PF23202">
    <property type="entry name" value="PAH_ZNF598"/>
    <property type="match status" value="1"/>
</dbReference>
<dbReference type="GO" id="GO:0061630">
    <property type="term" value="F:ubiquitin protein ligase activity"/>
    <property type="evidence" value="ECO:0007669"/>
    <property type="project" value="UniProtKB-EC"/>
</dbReference>
<evidence type="ECO:0000256" key="5">
    <source>
        <dbReference type="ARBA" id="ARBA00022490"/>
    </source>
</evidence>
<keyword evidence="9 12" id="KW-0863">Zinc-finger</keyword>
<dbReference type="PROSITE" id="PS50089">
    <property type="entry name" value="ZF_RING_2"/>
    <property type="match status" value="1"/>
</dbReference>
<evidence type="ECO:0000256" key="1">
    <source>
        <dbReference type="ARBA" id="ARBA00000900"/>
    </source>
</evidence>
<feature type="region of interest" description="Disordered" evidence="13">
    <location>
        <begin position="418"/>
        <end position="449"/>
    </location>
</feature>
<dbReference type="EC" id="2.3.2.27" evidence="4"/>
<dbReference type="CDD" id="cd16615">
    <property type="entry name" value="RING-HC_ZNF598"/>
    <property type="match status" value="1"/>
</dbReference>
<evidence type="ECO:0000256" key="7">
    <source>
        <dbReference type="ARBA" id="ARBA00022679"/>
    </source>
</evidence>
<feature type="region of interest" description="Disordered" evidence="13">
    <location>
        <begin position="683"/>
        <end position="722"/>
    </location>
</feature>
<feature type="compositionally biased region" description="Polar residues" evidence="13">
    <location>
        <begin position="616"/>
        <end position="625"/>
    </location>
</feature>
<feature type="domain" description="RING-type" evidence="14">
    <location>
        <begin position="53"/>
        <end position="93"/>
    </location>
</feature>
<dbReference type="InterPro" id="IPR057634">
    <property type="entry name" value="PAH_ZNF598/HEL2"/>
</dbReference>
<keyword evidence="8" id="KW-0479">Metal-binding</keyword>
<name>A0A0B7NVC5_9FUNG</name>
<dbReference type="InterPro" id="IPR013087">
    <property type="entry name" value="Znf_C2H2_type"/>
</dbReference>
<keyword evidence="5" id="KW-0963">Cytoplasm</keyword>
<dbReference type="InterPro" id="IPR001841">
    <property type="entry name" value="Znf_RING"/>
</dbReference>
<comment type="catalytic activity">
    <reaction evidence="1">
        <text>S-ubiquitinyl-[E2 ubiquitin-conjugating enzyme]-L-cysteine + [acceptor protein]-L-lysine = [E2 ubiquitin-conjugating enzyme]-L-cysteine + N(6)-ubiquitinyl-[acceptor protein]-L-lysine.</text>
        <dbReference type="EC" id="2.3.2.27"/>
    </reaction>
</comment>
<keyword evidence="6" id="KW-0597">Phosphoprotein</keyword>
<gene>
    <name evidence="16" type="primary">PARPA_13561.1 scaffold 46959</name>
</gene>
<dbReference type="GO" id="GO:0072344">
    <property type="term" value="P:rescue of stalled ribosome"/>
    <property type="evidence" value="ECO:0007669"/>
    <property type="project" value="InterPro"/>
</dbReference>
<evidence type="ECO:0000313" key="16">
    <source>
        <dbReference type="EMBL" id="CEP19248.1"/>
    </source>
</evidence>
<evidence type="ECO:0000256" key="2">
    <source>
        <dbReference type="ARBA" id="ARBA00004496"/>
    </source>
</evidence>
<dbReference type="Gene3D" id="3.30.40.10">
    <property type="entry name" value="Zinc/RING finger domain, C3HC4 (zinc finger)"/>
    <property type="match status" value="1"/>
</dbReference>
<dbReference type="GO" id="GO:0005737">
    <property type="term" value="C:cytoplasm"/>
    <property type="evidence" value="ECO:0007669"/>
    <property type="project" value="UniProtKB-SubCell"/>
</dbReference>
<dbReference type="PROSITE" id="PS50157">
    <property type="entry name" value="ZINC_FINGER_C2H2_2"/>
    <property type="match status" value="1"/>
</dbReference>
<evidence type="ECO:0000256" key="10">
    <source>
        <dbReference type="ARBA" id="ARBA00022833"/>
    </source>
</evidence>
<sequence>MSTAAKTKTTTNAGNNSHRNYSKNSNKPVKKPAQEAHHEDGSSSSEQEDDELCFICTEPVRMFAVGQCDHRTCHKCTLRLRALYETRNCAYCKTEQTVVIITKDAEKPFENFKGDDTLFTDKKLNIKFETKEMFNEAMHMLDYNCPHADCAETSKNWGELKQHVRKTHSLNICDLCSRHKKIFPYEHTLYTLTQLSKHHREGDKDFNKDDETGFSGHPECAFCKIRFFGDDELFTHCRDQHEQCFLCVRNGNRHEYYVNYASLEDHFRSDHCMCFYPQCLEKKFVVFDSPIDLKAHEVQEHGESTNGLQRSMQTQNRQLELNFQYESFRNQRDNNNRKGKKRQDTNNRTQGNASVSPSAIPSSASTVIEDFPTMAQVNQALITAATDLPRTVPGASTKKAKGKAKLLQKPAGFGAFSTPLALDDSGDGGGGGSTSGGSDVNDGRLPIQDPTAASHTAFLSKVGDMLQSKAKVTEFRSLTSAFRRNTLSGEEYVNHIVQLTNNNIAQSGKILKGVEDLLDIEDKKWELIRVWRNKQTAMANFPTLDVKEKPLAQSSRVLVIKPKQSKKNTQGTKPKNVWDKVASAANVANNMASRPSSTQSSVRSSPQTSRPSSPVNNYRQSNNKTAWSGASSSAINASTTANEAFPSLKPKAFPSLPMAAPKHQMILNMRRQTSGQNVVNAWNGGSSSDDVSESAVEEMPGASSNNKKKKGRKNNVLFRVGL</sequence>
<organism evidence="16 17">
    <name type="scientific">Parasitella parasitica</name>
    <dbReference type="NCBI Taxonomy" id="35722"/>
    <lineage>
        <taxon>Eukaryota</taxon>
        <taxon>Fungi</taxon>
        <taxon>Fungi incertae sedis</taxon>
        <taxon>Mucoromycota</taxon>
        <taxon>Mucoromycotina</taxon>
        <taxon>Mucoromycetes</taxon>
        <taxon>Mucorales</taxon>
        <taxon>Mucorineae</taxon>
        <taxon>Mucoraceae</taxon>
        <taxon>Parasitella</taxon>
    </lineage>
</organism>
<keyword evidence="17" id="KW-1185">Reference proteome</keyword>
<dbReference type="STRING" id="35722.A0A0B7NVC5"/>
<dbReference type="SMART" id="SM00355">
    <property type="entry name" value="ZnF_C2H2"/>
    <property type="match status" value="4"/>
</dbReference>
<dbReference type="InterPro" id="IPR056437">
    <property type="entry name" value="Znf-C2H2_ZNF598/HEL2"/>
</dbReference>
<feature type="compositionally biased region" description="Low complexity" evidence="13">
    <location>
        <begin position="1"/>
        <end position="11"/>
    </location>
</feature>
<keyword evidence="10" id="KW-0862">Zinc</keyword>
<feature type="region of interest" description="Disordered" evidence="13">
    <location>
        <begin position="590"/>
        <end position="630"/>
    </location>
</feature>
<evidence type="ECO:0000256" key="9">
    <source>
        <dbReference type="ARBA" id="ARBA00022771"/>
    </source>
</evidence>
<evidence type="ECO:0000256" key="4">
    <source>
        <dbReference type="ARBA" id="ARBA00012483"/>
    </source>
</evidence>
<dbReference type="InterPro" id="IPR044288">
    <property type="entry name" value="ZNF598/HEL2"/>
</dbReference>
<accession>A0A0B7NVC5</accession>
<evidence type="ECO:0000313" key="17">
    <source>
        <dbReference type="Proteomes" id="UP000054107"/>
    </source>
</evidence>
<evidence type="ECO:0000256" key="11">
    <source>
        <dbReference type="ARBA" id="ARBA00035113"/>
    </source>
</evidence>
<comment type="similarity">
    <text evidence="11">Belongs to the ZNF598/HEL2 family.</text>
</comment>
<dbReference type="InterPro" id="IPR041888">
    <property type="entry name" value="RING-HC_ZNF598/HEL2"/>
</dbReference>
<feature type="compositionally biased region" description="Low complexity" evidence="13">
    <location>
        <begin position="590"/>
        <end position="615"/>
    </location>
</feature>
<evidence type="ECO:0000259" key="15">
    <source>
        <dbReference type="PROSITE" id="PS50157"/>
    </source>
</evidence>
<dbReference type="GO" id="GO:0016567">
    <property type="term" value="P:protein ubiquitination"/>
    <property type="evidence" value="ECO:0007669"/>
    <property type="project" value="TreeGrafter"/>
</dbReference>
<comment type="subcellular location">
    <subcellularLocation>
        <location evidence="2">Cytoplasm</location>
    </subcellularLocation>
</comment>
<dbReference type="Proteomes" id="UP000054107">
    <property type="component" value="Unassembled WGS sequence"/>
</dbReference>
<feature type="domain" description="C2H2-type" evidence="15">
    <location>
        <begin position="143"/>
        <end position="169"/>
    </location>
</feature>
<dbReference type="Pfam" id="PF23230">
    <property type="entry name" value="zf-C2H2_13"/>
    <property type="match status" value="1"/>
</dbReference>
<dbReference type="PANTHER" id="PTHR22938:SF0">
    <property type="entry name" value="E3 UBIQUITIN-PROTEIN LIGASE ZNF598"/>
    <property type="match status" value="1"/>
</dbReference>
<dbReference type="PANTHER" id="PTHR22938">
    <property type="entry name" value="ZINC FINGER PROTEIN 598"/>
    <property type="match status" value="1"/>
</dbReference>
<evidence type="ECO:0000256" key="6">
    <source>
        <dbReference type="ARBA" id="ARBA00022553"/>
    </source>
</evidence>
<protein>
    <recommendedName>
        <fullName evidence="4">RING-type E3 ubiquitin transferase</fullName>
        <ecNumber evidence="4">2.3.2.27</ecNumber>
    </recommendedName>
</protein>
<feature type="compositionally biased region" description="Basic and acidic residues" evidence="13">
    <location>
        <begin position="32"/>
        <end position="41"/>
    </location>
</feature>
<reference evidence="16 17" key="1">
    <citation type="submission" date="2014-09" db="EMBL/GenBank/DDBJ databases">
        <authorList>
            <person name="Ellenberger Sabrina"/>
        </authorList>
    </citation>
    <scope>NUCLEOTIDE SEQUENCE [LARGE SCALE GENOMIC DNA]</scope>
    <source>
        <strain evidence="16 17">CBS 412.66</strain>
    </source>
</reference>
<evidence type="ECO:0000256" key="3">
    <source>
        <dbReference type="ARBA" id="ARBA00004906"/>
    </source>
</evidence>